<feature type="transmembrane region" description="Helical" evidence="11">
    <location>
        <begin position="28"/>
        <end position="50"/>
    </location>
</feature>
<gene>
    <name evidence="13" type="ORF">CAPTEDRAFT_188220</name>
</gene>
<evidence type="ECO:0000259" key="12">
    <source>
        <dbReference type="PROSITE" id="PS50262"/>
    </source>
</evidence>
<evidence type="ECO:0000256" key="10">
    <source>
        <dbReference type="SAM" id="MobiDB-lite"/>
    </source>
</evidence>
<dbReference type="EMBL" id="KB292614">
    <property type="protein sequence ID" value="ELU17244.1"/>
    <property type="molecule type" value="Genomic_DNA"/>
</dbReference>
<dbReference type="OMA" id="HEYRDAY"/>
<keyword evidence="15" id="KW-1185">Reference proteome</keyword>
<dbReference type="PROSITE" id="PS00237">
    <property type="entry name" value="G_PROTEIN_RECEP_F1_1"/>
    <property type="match status" value="1"/>
</dbReference>
<keyword evidence="8 9" id="KW-0807">Transducer</keyword>
<dbReference type="PANTHER" id="PTHR24228:SF75">
    <property type="entry name" value="G-PROTEIN COUPLED RECEPTORS FAMILY 1 PROFILE DOMAIN-CONTAINING PROTEIN"/>
    <property type="match status" value="1"/>
</dbReference>
<evidence type="ECO:0000256" key="4">
    <source>
        <dbReference type="ARBA" id="ARBA00022989"/>
    </source>
</evidence>
<keyword evidence="6 11" id="KW-0472">Membrane</keyword>
<reference evidence="13 15" key="2">
    <citation type="journal article" date="2013" name="Nature">
        <title>Insights into bilaterian evolution from three spiralian genomes.</title>
        <authorList>
            <person name="Simakov O."/>
            <person name="Marletaz F."/>
            <person name="Cho S.J."/>
            <person name="Edsinger-Gonzales E."/>
            <person name="Havlak P."/>
            <person name="Hellsten U."/>
            <person name="Kuo D.H."/>
            <person name="Larsson T."/>
            <person name="Lv J."/>
            <person name="Arendt D."/>
            <person name="Savage R."/>
            <person name="Osoegawa K."/>
            <person name="de Jong P."/>
            <person name="Grimwood J."/>
            <person name="Chapman J.A."/>
            <person name="Shapiro H."/>
            <person name="Aerts A."/>
            <person name="Otillar R.P."/>
            <person name="Terry A.Y."/>
            <person name="Boore J.L."/>
            <person name="Grigoriev I.V."/>
            <person name="Lindberg D.R."/>
            <person name="Seaver E.C."/>
            <person name="Weisblat D.A."/>
            <person name="Putnam N.H."/>
            <person name="Rokhsar D.S."/>
        </authorList>
    </citation>
    <scope>NUCLEOTIDE SEQUENCE</scope>
    <source>
        <strain evidence="13 15">I ESC-2004</strain>
    </source>
</reference>
<dbReference type="GO" id="GO:0005886">
    <property type="term" value="C:plasma membrane"/>
    <property type="evidence" value="ECO:0007669"/>
    <property type="project" value="UniProtKB-SubCell"/>
</dbReference>
<dbReference type="CDD" id="cd00637">
    <property type="entry name" value="7tm_classA_rhodopsin-like"/>
    <property type="match status" value="1"/>
</dbReference>
<feature type="transmembrane region" description="Helical" evidence="11">
    <location>
        <begin position="278"/>
        <end position="301"/>
    </location>
</feature>
<evidence type="ECO:0000256" key="1">
    <source>
        <dbReference type="ARBA" id="ARBA00004651"/>
    </source>
</evidence>
<keyword evidence="4 11" id="KW-1133">Transmembrane helix</keyword>
<dbReference type="Gene3D" id="1.20.1070.10">
    <property type="entry name" value="Rhodopsin 7-helix transmembrane proteins"/>
    <property type="match status" value="1"/>
</dbReference>
<keyword evidence="5 9" id="KW-0297">G-protein coupled receptor</keyword>
<sequence>MVITFNCSSNHYNPETCVSHEFILGLRVYQGIASVLGILGSLMTITAIALHKRLQTVPNAYLVNLSAADLVVCSLLIPFSMYTVGQRLDQPYCQLIGYPNLVTLMTSVMNLSLVAVNRYIVVCRSRDLYAKIYTLRGTALTIAFPWVFTLLLFSPPFFGFGRYDYNAKFGVCIFMSGDFNTYWFVFGLADCTIMFPTLPLTLFCYVSIMIKFRDSRRKVGNVPANESTVNTNNQGGRTETTSEASHQTGPTAIKSTTNENVQTLQKKKQKESGKQMRAVIKNMFVIWMTFMLFWMPLVMTYKIDYFSNVANEVYHVLFAIAQSNSAVNFIIYCAMNKNFREAYINILTLKAFKRS</sequence>
<protein>
    <recommendedName>
        <fullName evidence="12">G-protein coupled receptors family 1 profile domain-containing protein</fullName>
    </recommendedName>
</protein>
<dbReference type="PANTHER" id="PTHR24228">
    <property type="entry name" value="B2 BRADYKININ RECEPTOR/ANGIOTENSIN II RECEPTOR"/>
    <property type="match status" value="1"/>
</dbReference>
<evidence type="ECO:0000256" key="7">
    <source>
        <dbReference type="ARBA" id="ARBA00023170"/>
    </source>
</evidence>
<evidence type="ECO:0000256" key="9">
    <source>
        <dbReference type="RuleBase" id="RU000688"/>
    </source>
</evidence>
<feature type="transmembrane region" description="Helical" evidence="11">
    <location>
        <begin position="133"/>
        <end position="153"/>
    </location>
</feature>
<dbReference type="Pfam" id="PF00001">
    <property type="entry name" value="7tm_1"/>
    <property type="match status" value="1"/>
</dbReference>
<reference evidence="14" key="3">
    <citation type="submission" date="2015-06" db="UniProtKB">
        <authorList>
            <consortium name="EnsemblMetazoa"/>
        </authorList>
    </citation>
    <scope>IDENTIFICATION</scope>
</reference>
<dbReference type="Proteomes" id="UP000014760">
    <property type="component" value="Unassembled WGS sequence"/>
</dbReference>
<evidence type="ECO:0000256" key="6">
    <source>
        <dbReference type="ARBA" id="ARBA00023136"/>
    </source>
</evidence>
<keyword evidence="2" id="KW-1003">Cell membrane</keyword>
<evidence type="ECO:0000256" key="5">
    <source>
        <dbReference type="ARBA" id="ARBA00023040"/>
    </source>
</evidence>
<evidence type="ECO:0000256" key="2">
    <source>
        <dbReference type="ARBA" id="ARBA00022475"/>
    </source>
</evidence>
<dbReference type="PRINTS" id="PR00237">
    <property type="entry name" value="GPCRRHODOPSN"/>
</dbReference>
<dbReference type="InterPro" id="IPR017452">
    <property type="entry name" value="GPCR_Rhodpsn_7TM"/>
</dbReference>
<reference evidence="15" key="1">
    <citation type="submission" date="2012-12" db="EMBL/GenBank/DDBJ databases">
        <authorList>
            <person name="Hellsten U."/>
            <person name="Grimwood J."/>
            <person name="Chapman J.A."/>
            <person name="Shapiro H."/>
            <person name="Aerts A."/>
            <person name="Otillar R.P."/>
            <person name="Terry A.Y."/>
            <person name="Boore J.L."/>
            <person name="Simakov O."/>
            <person name="Marletaz F."/>
            <person name="Cho S.-J."/>
            <person name="Edsinger-Gonzales E."/>
            <person name="Havlak P."/>
            <person name="Kuo D.-H."/>
            <person name="Larsson T."/>
            <person name="Lv J."/>
            <person name="Arendt D."/>
            <person name="Savage R."/>
            <person name="Osoegawa K."/>
            <person name="de Jong P."/>
            <person name="Lindberg D.R."/>
            <person name="Seaver E.C."/>
            <person name="Weisblat D.A."/>
            <person name="Putnam N.H."/>
            <person name="Grigoriev I.V."/>
            <person name="Rokhsar D.S."/>
        </authorList>
    </citation>
    <scope>NUCLEOTIDE SEQUENCE</scope>
    <source>
        <strain evidence="15">I ESC-2004</strain>
    </source>
</reference>
<evidence type="ECO:0000256" key="3">
    <source>
        <dbReference type="ARBA" id="ARBA00022692"/>
    </source>
</evidence>
<keyword evidence="7 9" id="KW-0675">Receptor</keyword>
<keyword evidence="3 9" id="KW-0812">Transmembrane</keyword>
<name>R7VF57_CAPTE</name>
<proteinExistence type="inferred from homology"/>
<dbReference type="SUPFAM" id="SSF81321">
    <property type="entry name" value="Family A G protein-coupled receptor-like"/>
    <property type="match status" value="1"/>
</dbReference>
<comment type="similarity">
    <text evidence="9">Belongs to the G-protein coupled receptor 1 family.</text>
</comment>
<evidence type="ECO:0000256" key="11">
    <source>
        <dbReference type="SAM" id="Phobius"/>
    </source>
</evidence>
<dbReference type="InterPro" id="IPR000276">
    <property type="entry name" value="GPCR_Rhodpsn"/>
</dbReference>
<feature type="transmembrane region" description="Helical" evidence="11">
    <location>
        <begin position="183"/>
        <end position="208"/>
    </location>
</feature>
<feature type="region of interest" description="Disordered" evidence="10">
    <location>
        <begin position="223"/>
        <end position="261"/>
    </location>
</feature>
<evidence type="ECO:0000313" key="13">
    <source>
        <dbReference type="EMBL" id="ELU17244.1"/>
    </source>
</evidence>
<dbReference type="EMBL" id="AMQN01016983">
    <property type="status" value="NOT_ANNOTATED_CDS"/>
    <property type="molecule type" value="Genomic_DNA"/>
</dbReference>
<feature type="transmembrane region" description="Helical" evidence="11">
    <location>
        <begin position="313"/>
        <end position="335"/>
    </location>
</feature>
<dbReference type="AlphaFoldDB" id="R7VF57"/>
<comment type="subcellular location">
    <subcellularLocation>
        <location evidence="1">Cell membrane</location>
        <topology evidence="1">Multi-pass membrane protein</topology>
    </subcellularLocation>
</comment>
<dbReference type="PROSITE" id="PS50262">
    <property type="entry name" value="G_PROTEIN_RECEP_F1_2"/>
    <property type="match status" value="1"/>
</dbReference>
<evidence type="ECO:0000313" key="14">
    <source>
        <dbReference type="EnsemblMetazoa" id="CapteP188220"/>
    </source>
</evidence>
<feature type="transmembrane region" description="Helical" evidence="11">
    <location>
        <begin position="101"/>
        <end position="121"/>
    </location>
</feature>
<feature type="domain" description="G-protein coupled receptors family 1 profile" evidence="12">
    <location>
        <begin position="40"/>
        <end position="332"/>
    </location>
</feature>
<dbReference type="GO" id="GO:0004930">
    <property type="term" value="F:G protein-coupled receptor activity"/>
    <property type="evidence" value="ECO:0007669"/>
    <property type="project" value="UniProtKB-KW"/>
</dbReference>
<evidence type="ECO:0000313" key="15">
    <source>
        <dbReference type="Proteomes" id="UP000014760"/>
    </source>
</evidence>
<dbReference type="EnsemblMetazoa" id="CapteT188220">
    <property type="protein sequence ID" value="CapteP188220"/>
    <property type="gene ID" value="CapteG188220"/>
</dbReference>
<organism evidence="13">
    <name type="scientific">Capitella teleta</name>
    <name type="common">Polychaete worm</name>
    <dbReference type="NCBI Taxonomy" id="283909"/>
    <lineage>
        <taxon>Eukaryota</taxon>
        <taxon>Metazoa</taxon>
        <taxon>Spiralia</taxon>
        <taxon>Lophotrochozoa</taxon>
        <taxon>Annelida</taxon>
        <taxon>Polychaeta</taxon>
        <taxon>Sedentaria</taxon>
        <taxon>Scolecida</taxon>
        <taxon>Capitellidae</taxon>
        <taxon>Capitella</taxon>
    </lineage>
</organism>
<dbReference type="HOGENOM" id="CLU_009579_3_3_1"/>
<feature type="transmembrane region" description="Helical" evidence="11">
    <location>
        <begin position="62"/>
        <end position="81"/>
    </location>
</feature>
<accession>R7VF57</accession>
<dbReference type="STRING" id="283909.R7VF57"/>
<evidence type="ECO:0000256" key="8">
    <source>
        <dbReference type="ARBA" id="ARBA00023224"/>
    </source>
</evidence>
<feature type="compositionally biased region" description="Polar residues" evidence="10">
    <location>
        <begin position="224"/>
        <end position="261"/>
    </location>
</feature>
<dbReference type="SMART" id="SM01381">
    <property type="entry name" value="7TM_GPCR_Srsx"/>
    <property type="match status" value="1"/>
</dbReference>
<dbReference type="OrthoDB" id="6101402at2759"/>